<feature type="compositionally biased region" description="Basic and acidic residues" evidence="1">
    <location>
        <begin position="47"/>
        <end position="85"/>
    </location>
</feature>
<evidence type="ECO:0000256" key="1">
    <source>
        <dbReference type="SAM" id="MobiDB-lite"/>
    </source>
</evidence>
<protein>
    <submittedName>
        <fullName evidence="3">Uncharacterized protein</fullName>
    </submittedName>
</protein>
<organism evidence="3 4">
    <name type="scientific">Herminiimonas glaciei</name>
    <dbReference type="NCBI Taxonomy" id="523788"/>
    <lineage>
        <taxon>Bacteria</taxon>
        <taxon>Pseudomonadati</taxon>
        <taxon>Pseudomonadota</taxon>
        <taxon>Betaproteobacteria</taxon>
        <taxon>Burkholderiales</taxon>
        <taxon>Oxalobacteraceae</taxon>
        <taxon>Herminiimonas</taxon>
    </lineage>
</organism>
<evidence type="ECO:0000313" key="3">
    <source>
        <dbReference type="EMBL" id="MFC7289909.1"/>
    </source>
</evidence>
<proteinExistence type="predicted"/>
<keyword evidence="4" id="KW-1185">Reference proteome</keyword>
<keyword evidence="2" id="KW-1133">Transmembrane helix</keyword>
<dbReference type="RefSeq" id="WP_382273161.1">
    <property type="nucleotide sequence ID" value="NZ_JBHTBU010000003.1"/>
</dbReference>
<dbReference type="EMBL" id="JBHTBU010000003">
    <property type="protein sequence ID" value="MFC7289909.1"/>
    <property type="molecule type" value="Genomic_DNA"/>
</dbReference>
<feature type="compositionally biased region" description="Acidic residues" evidence="1">
    <location>
        <begin position="88"/>
        <end position="107"/>
    </location>
</feature>
<evidence type="ECO:0000256" key="2">
    <source>
        <dbReference type="SAM" id="Phobius"/>
    </source>
</evidence>
<keyword evidence="2" id="KW-0812">Transmembrane</keyword>
<keyword evidence="2" id="KW-0472">Membrane</keyword>
<dbReference type="Proteomes" id="UP001596542">
    <property type="component" value="Unassembled WGS sequence"/>
</dbReference>
<name>A0ABW2IFY8_9BURK</name>
<feature type="region of interest" description="Disordered" evidence="1">
    <location>
        <begin position="45"/>
        <end position="114"/>
    </location>
</feature>
<feature type="transmembrane region" description="Helical" evidence="2">
    <location>
        <begin position="20"/>
        <end position="39"/>
    </location>
</feature>
<gene>
    <name evidence="3" type="ORF">ACFQPC_17805</name>
</gene>
<accession>A0ABW2IFY8</accession>
<evidence type="ECO:0000313" key="4">
    <source>
        <dbReference type="Proteomes" id="UP001596542"/>
    </source>
</evidence>
<comment type="caution">
    <text evidence="3">The sequence shown here is derived from an EMBL/GenBank/DDBJ whole genome shotgun (WGS) entry which is preliminary data.</text>
</comment>
<sequence>MFHFGNMVPGPQFHDVKGGGMLAFVPLMGAMAVALRPAAHLKQNIHSKSDHLAKPNFQYEKRQKELEKKRKKEEKLKRKQEKGNTPDDGVEAGDADDAETDATDGGDDAAAADK</sequence>
<reference evidence="4" key="1">
    <citation type="journal article" date="2019" name="Int. J. Syst. Evol. Microbiol.">
        <title>The Global Catalogue of Microorganisms (GCM) 10K type strain sequencing project: providing services to taxonomists for standard genome sequencing and annotation.</title>
        <authorList>
            <consortium name="The Broad Institute Genomics Platform"/>
            <consortium name="The Broad Institute Genome Sequencing Center for Infectious Disease"/>
            <person name="Wu L."/>
            <person name="Ma J."/>
        </authorList>
    </citation>
    <scope>NUCLEOTIDE SEQUENCE [LARGE SCALE GENOMIC DNA]</scope>
    <source>
        <strain evidence="4">KACC 12508</strain>
    </source>
</reference>